<sequence length="41" mass="4728">MWWSSYVSATVQSTAKNFIMKSDSAFTHTYRAYIKTTECGE</sequence>
<gene>
    <name evidence="1" type="ORF">DFP97_104302</name>
</gene>
<protein>
    <submittedName>
        <fullName evidence="1">Uncharacterized protein</fullName>
    </submittedName>
</protein>
<keyword evidence="2" id="KW-1185">Reference proteome</keyword>
<accession>A0A368W5U2</accession>
<proteinExistence type="predicted"/>
<dbReference type="EMBL" id="QPJD01000004">
    <property type="protein sequence ID" value="RCW49644.1"/>
    <property type="molecule type" value="Genomic_DNA"/>
</dbReference>
<organism evidence="1 2">
    <name type="scientific">Paenibacillus prosopidis</name>
    <dbReference type="NCBI Taxonomy" id="630520"/>
    <lineage>
        <taxon>Bacteria</taxon>
        <taxon>Bacillati</taxon>
        <taxon>Bacillota</taxon>
        <taxon>Bacilli</taxon>
        <taxon>Bacillales</taxon>
        <taxon>Paenibacillaceae</taxon>
        <taxon>Paenibacillus</taxon>
    </lineage>
</organism>
<evidence type="ECO:0000313" key="2">
    <source>
        <dbReference type="Proteomes" id="UP000252415"/>
    </source>
</evidence>
<dbReference type="Proteomes" id="UP000252415">
    <property type="component" value="Unassembled WGS sequence"/>
</dbReference>
<dbReference type="AlphaFoldDB" id="A0A368W5U2"/>
<comment type="caution">
    <text evidence="1">The sequence shown here is derived from an EMBL/GenBank/DDBJ whole genome shotgun (WGS) entry which is preliminary data.</text>
</comment>
<evidence type="ECO:0000313" key="1">
    <source>
        <dbReference type="EMBL" id="RCW49644.1"/>
    </source>
</evidence>
<name>A0A368W5U2_9BACL</name>
<reference evidence="1 2" key="1">
    <citation type="submission" date="2018-07" db="EMBL/GenBank/DDBJ databases">
        <title>Genomic Encyclopedia of Type Strains, Phase III (KMG-III): the genomes of soil and plant-associated and newly described type strains.</title>
        <authorList>
            <person name="Whitman W."/>
        </authorList>
    </citation>
    <scope>NUCLEOTIDE SEQUENCE [LARGE SCALE GENOMIC DNA]</scope>
    <source>
        <strain evidence="1 2">CECT 7506</strain>
    </source>
</reference>